<reference evidence="2" key="1">
    <citation type="submission" date="2015-12" db="EMBL/GenBank/DDBJ databases">
        <title>Update maize B73 reference genome by single molecule sequencing technologies.</title>
        <authorList>
            <consortium name="Maize Genome Sequencing Project"/>
            <person name="Ware D."/>
        </authorList>
    </citation>
    <scope>NUCLEOTIDE SEQUENCE [LARGE SCALE GENOMIC DNA]</scope>
    <source>
        <strain evidence="2">cv. B73</strain>
    </source>
</reference>
<proteinExistence type="predicted"/>
<dbReference type="Proteomes" id="UP000007305">
    <property type="component" value="Chromosome 1"/>
</dbReference>
<reference evidence="1" key="3">
    <citation type="submission" date="2021-05" db="UniProtKB">
        <authorList>
            <consortium name="EnsemblPlants"/>
        </authorList>
    </citation>
    <scope>IDENTIFICATION</scope>
    <source>
        <strain evidence="1">cv. B73</strain>
    </source>
</reference>
<keyword evidence="2" id="KW-1185">Reference proteome</keyword>
<accession>A0A804LKT4</accession>
<organism evidence="1 2">
    <name type="scientific">Zea mays</name>
    <name type="common">Maize</name>
    <dbReference type="NCBI Taxonomy" id="4577"/>
    <lineage>
        <taxon>Eukaryota</taxon>
        <taxon>Viridiplantae</taxon>
        <taxon>Streptophyta</taxon>
        <taxon>Embryophyta</taxon>
        <taxon>Tracheophyta</taxon>
        <taxon>Spermatophyta</taxon>
        <taxon>Magnoliopsida</taxon>
        <taxon>Liliopsida</taxon>
        <taxon>Poales</taxon>
        <taxon>Poaceae</taxon>
        <taxon>PACMAD clade</taxon>
        <taxon>Panicoideae</taxon>
        <taxon>Andropogonodae</taxon>
        <taxon>Andropogoneae</taxon>
        <taxon>Tripsacinae</taxon>
        <taxon>Zea</taxon>
    </lineage>
</organism>
<dbReference type="EnsemblPlants" id="Zm00001eb017870_T001">
    <property type="protein sequence ID" value="Zm00001eb017870_P001"/>
    <property type="gene ID" value="Zm00001eb017870"/>
</dbReference>
<dbReference type="AlphaFoldDB" id="A0A804LKT4"/>
<evidence type="ECO:0000313" key="2">
    <source>
        <dbReference type="Proteomes" id="UP000007305"/>
    </source>
</evidence>
<evidence type="ECO:0000313" key="1">
    <source>
        <dbReference type="EnsemblPlants" id="Zm00001eb017870_P001"/>
    </source>
</evidence>
<sequence length="101" mass="11425">MSLGMCLELSSLFAQSEVCAALAYHFNDLAQERAEVDKPVAIPAGCWLYALLYGCNIKTTAIAELTLCFEWINLSHQTFIKSNVRIQLAAVILHFRYNIKW</sequence>
<dbReference type="InParanoid" id="A0A804LKT4"/>
<dbReference type="Gramene" id="Zm00001eb017870_T001">
    <property type="protein sequence ID" value="Zm00001eb017870_P001"/>
    <property type="gene ID" value="Zm00001eb017870"/>
</dbReference>
<reference evidence="1" key="2">
    <citation type="submission" date="2019-07" db="EMBL/GenBank/DDBJ databases">
        <authorList>
            <person name="Seetharam A."/>
            <person name="Woodhouse M."/>
            <person name="Cannon E."/>
        </authorList>
    </citation>
    <scope>NUCLEOTIDE SEQUENCE [LARGE SCALE GENOMIC DNA]</scope>
    <source>
        <strain evidence="1">cv. B73</strain>
    </source>
</reference>
<name>A0A804LKT4_MAIZE</name>
<protein>
    <submittedName>
        <fullName evidence="1">Uncharacterized protein</fullName>
    </submittedName>
</protein>